<reference evidence="7" key="1">
    <citation type="submission" date="2025-08" db="UniProtKB">
        <authorList>
            <consortium name="RefSeq"/>
        </authorList>
    </citation>
    <scope>IDENTIFICATION</scope>
</reference>
<keyword evidence="1" id="KW-0343">GTPase activation</keyword>
<evidence type="ECO:0000256" key="1">
    <source>
        <dbReference type="ARBA" id="ARBA00022468"/>
    </source>
</evidence>
<dbReference type="InterPro" id="IPR002913">
    <property type="entry name" value="START_lipid-bd_dom"/>
</dbReference>
<feature type="compositionally biased region" description="Polar residues" evidence="3">
    <location>
        <begin position="650"/>
        <end position="662"/>
    </location>
</feature>
<dbReference type="InterPro" id="IPR023393">
    <property type="entry name" value="START-like_dom_sf"/>
</dbReference>
<dbReference type="PANTHER" id="PTHR12659">
    <property type="entry name" value="RHO-TYPE GTPASE ACTIVATING PROTEIN"/>
    <property type="match status" value="1"/>
</dbReference>
<feature type="compositionally biased region" description="Basic and acidic residues" evidence="3">
    <location>
        <begin position="441"/>
        <end position="451"/>
    </location>
</feature>
<dbReference type="RefSeq" id="XP_012946187.1">
    <property type="nucleotide sequence ID" value="XM_013090733.2"/>
</dbReference>
<evidence type="ECO:0000313" key="6">
    <source>
        <dbReference type="Proteomes" id="UP000694888"/>
    </source>
</evidence>
<feature type="compositionally biased region" description="Acidic residues" evidence="3">
    <location>
        <begin position="740"/>
        <end position="752"/>
    </location>
</feature>
<dbReference type="Gene3D" id="1.10.555.10">
    <property type="entry name" value="Rho GTPase activation protein"/>
    <property type="match status" value="1"/>
</dbReference>
<feature type="compositionally biased region" description="Low complexity" evidence="3">
    <location>
        <begin position="495"/>
        <end position="509"/>
    </location>
</feature>
<feature type="compositionally biased region" description="Polar residues" evidence="3">
    <location>
        <begin position="510"/>
        <end position="530"/>
    </location>
</feature>
<dbReference type="Pfam" id="PF00620">
    <property type="entry name" value="RhoGAP"/>
    <property type="match status" value="1"/>
</dbReference>
<feature type="compositionally biased region" description="Low complexity" evidence="3">
    <location>
        <begin position="279"/>
        <end position="290"/>
    </location>
</feature>
<dbReference type="InterPro" id="IPR000198">
    <property type="entry name" value="RhoGAP_dom"/>
</dbReference>
<feature type="compositionally biased region" description="Polar residues" evidence="3">
    <location>
        <begin position="538"/>
        <end position="565"/>
    </location>
</feature>
<evidence type="ECO:0000256" key="3">
    <source>
        <dbReference type="SAM" id="MobiDB-lite"/>
    </source>
</evidence>
<feature type="domain" description="Rho-GAP" evidence="4">
    <location>
        <begin position="894"/>
        <end position="1099"/>
    </location>
</feature>
<name>A0ABM1AEK3_APLCA</name>
<evidence type="ECO:0000256" key="2">
    <source>
        <dbReference type="ARBA" id="ARBA00022553"/>
    </source>
</evidence>
<dbReference type="Gene3D" id="3.30.530.20">
    <property type="match status" value="1"/>
</dbReference>
<feature type="domain" description="START" evidence="5">
    <location>
        <begin position="1127"/>
        <end position="1310"/>
    </location>
</feature>
<evidence type="ECO:0000313" key="7">
    <source>
        <dbReference type="RefSeq" id="XP_012946187.1"/>
    </source>
</evidence>
<keyword evidence="2" id="KW-0597">Phosphoprotein</keyword>
<dbReference type="SUPFAM" id="SSF55961">
    <property type="entry name" value="Bet v1-like"/>
    <property type="match status" value="1"/>
</dbReference>
<feature type="region of interest" description="Disordered" evidence="3">
    <location>
        <begin position="46"/>
        <end position="123"/>
    </location>
</feature>
<gene>
    <name evidence="7" type="primary">LOC101850932</name>
</gene>
<evidence type="ECO:0000259" key="4">
    <source>
        <dbReference type="PROSITE" id="PS50238"/>
    </source>
</evidence>
<feature type="compositionally biased region" description="Polar residues" evidence="3">
    <location>
        <begin position="455"/>
        <end position="494"/>
    </location>
</feature>
<dbReference type="SMART" id="SM00234">
    <property type="entry name" value="START"/>
    <property type="match status" value="1"/>
</dbReference>
<dbReference type="SMART" id="SM00324">
    <property type="entry name" value="RhoGAP"/>
    <property type="match status" value="1"/>
</dbReference>
<dbReference type="Pfam" id="PF01852">
    <property type="entry name" value="START"/>
    <property type="match status" value="1"/>
</dbReference>
<dbReference type="PROSITE" id="PS50848">
    <property type="entry name" value="START"/>
    <property type="match status" value="1"/>
</dbReference>
<dbReference type="PROSITE" id="PS50238">
    <property type="entry name" value="RHOGAP"/>
    <property type="match status" value="1"/>
</dbReference>
<feature type="compositionally biased region" description="Low complexity" evidence="3">
    <location>
        <begin position="190"/>
        <end position="202"/>
    </location>
</feature>
<evidence type="ECO:0000259" key="5">
    <source>
        <dbReference type="PROSITE" id="PS50848"/>
    </source>
</evidence>
<dbReference type="GeneID" id="101850932"/>
<dbReference type="InterPro" id="IPR008936">
    <property type="entry name" value="Rho_GTPase_activation_prot"/>
</dbReference>
<proteinExistence type="predicted"/>
<dbReference type="PANTHER" id="PTHR12659:SF7">
    <property type="entry name" value="CROSSVEINLESS C, ISOFORM C"/>
    <property type="match status" value="1"/>
</dbReference>
<feature type="compositionally biased region" description="Polar residues" evidence="3">
    <location>
        <begin position="46"/>
        <end position="55"/>
    </location>
</feature>
<feature type="compositionally biased region" description="Basic residues" evidence="3">
    <location>
        <begin position="803"/>
        <end position="812"/>
    </location>
</feature>
<feature type="compositionally biased region" description="Low complexity" evidence="3">
    <location>
        <begin position="56"/>
        <end position="77"/>
    </location>
</feature>
<keyword evidence="6" id="KW-1185">Reference proteome</keyword>
<feature type="region of interest" description="Disordered" evidence="3">
    <location>
        <begin position="696"/>
        <end position="812"/>
    </location>
</feature>
<sequence>MQGQGRLGNVRQGQGQGCIALTRPLKVAAPPKLSVRAVQPTSLSAQTVVPVTRHTQSQQNSNQTASNVQKQQQQQQQPPVSSPISPRLRRVASERIKTAKNLWRKMEGGLKPKKSRRSQQRREILDISGPVLADKGGDIQAKLQRLHCVDISPTAELAPSPVLTSALREGQGQGRGHVGVEGRLSSSEGPVSPTSPDTSATSPLPPTSPLVNSPRLSDVTDSSAASSAKLSEDARVVAPSSCQGDSLSTSSSASTITQESTLRARLTPAEGDPQRDGESPSSPVTDPPTSALSHDSSFDEYYNAQSQLQQTFESAQNGGRGVSKNKSDTNLMEIFLLPQDHQPGSFPRMLQNGYIETEASGMAVNARTGSVRLGRNTGAYADHNRLQAPRAGQSASSSSSSPSAAVVSPRLGGNRVSVYDNFAPADGSRSAPVSGVVESGQVRDPRGKVDYSRGSLASPSAIGSQKNRNGKSVSFDSAPSASDNRLGQITETNASPESPSSSSSSPSSSIRETSQSFRNQNVSFEPSPTRTLEDSKSGGKNTNVTTGSEINRITESSDTAASSGDSPRGVVHSASVDSYFTEGGEGRGGVAPSVVRSHTDSNNSNNSNNACSSALQQEYAEFDQILQQLYDNIEDLNRCMGSGDKDDRSGVSSRMASVQSPSPDRLTTVPPTATTTTTMVTMVTTVDSPLYIDAPHSSSLSSSKTHRTHRPVFDLDSPTSPTSDLVMSPASPLSPSGVDESMDLDGATDPENENSSSGGEGSNTAESASDDQEVALTDVSHDDSLDQIPEVSRERRDSGMGHSLKRAHSEGRRKKIRWHSFQRCHRPDVTSRAMQINSLTIGQLVRLQKLSLLKLTSIMEKCLPVNKSGWNWMMPRFMKRHKSPDFSDKNVFGIPLSVMAQRTGQPLPQCVLYAMRYLRRTAQRSVGIFRKSGVKSKIQQLRDHLESHPDTTDFEGINAYNVADMLKTYFRDLPECLLTSKLSETFRSIYTHVPLDKRFEAIQAAILLLPDENREVLQSLLLFLWDIATHESEHQMNASNLAVCFTPTVFMLGSRQAATHSPKRNRKNSPGMPDPREILEQKAAHECLTMMIQDSKKLFTVPFNLFRQLQVHSLAHMEPAPLQDLCGDDPASEVRAFGQERIQMVLKEAHDKNKGWMQCSPIADIEVSHRKPLDDCPLKEWKLVVDIEAPPIEVLRRIMHERHAWDEDLLSWSVVERMDPHSDIFQYVLNSMAPHPSRHYCVLRYWRSDLTKGACALITMSVEHADAMEVQGVRAVDLGSYFLMEPCGSGRSRLTYITRVDSRGRTPEWYSKIFGHISANFLDRLRESFKQEATSGPETKV</sequence>
<dbReference type="SUPFAM" id="SSF48350">
    <property type="entry name" value="GTPase activation domain, GAP"/>
    <property type="match status" value="1"/>
</dbReference>
<feature type="region of interest" description="Disordered" evidence="3">
    <location>
        <begin position="424"/>
        <end position="610"/>
    </location>
</feature>
<feature type="region of interest" description="Disordered" evidence="3">
    <location>
        <begin position="1056"/>
        <end position="1076"/>
    </location>
</feature>
<dbReference type="Proteomes" id="UP000694888">
    <property type="component" value="Unplaced"/>
</dbReference>
<feature type="compositionally biased region" description="Low complexity" evidence="3">
    <location>
        <begin position="753"/>
        <end position="767"/>
    </location>
</feature>
<feature type="compositionally biased region" description="Low complexity" evidence="3">
    <location>
        <begin position="394"/>
        <end position="409"/>
    </location>
</feature>
<feature type="region of interest" description="Disordered" evidence="3">
    <location>
        <begin position="388"/>
        <end position="409"/>
    </location>
</feature>
<protein>
    <submittedName>
        <fullName evidence="7">Rho GTPase-activating protein 7</fullName>
    </submittedName>
</protein>
<accession>A0ABM1AEK3</accession>
<feature type="compositionally biased region" description="Low complexity" evidence="3">
    <location>
        <begin position="246"/>
        <end position="261"/>
    </location>
</feature>
<feature type="compositionally biased region" description="Low complexity" evidence="3">
    <location>
        <begin position="601"/>
        <end position="610"/>
    </location>
</feature>
<feature type="region of interest" description="Disordered" evidence="3">
    <location>
        <begin position="640"/>
        <end position="675"/>
    </location>
</feature>
<organism evidence="6 7">
    <name type="scientific">Aplysia californica</name>
    <name type="common">California sea hare</name>
    <dbReference type="NCBI Taxonomy" id="6500"/>
    <lineage>
        <taxon>Eukaryota</taxon>
        <taxon>Metazoa</taxon>
        <taxon>Spiralia</taxon>
        <taxon>Lophotrochozoa</taxon>
        <taxon>Mollusca</taxon>
        <taxon>Gastropoda</taxon>
        <taxon>Heterobranchia</taxon>
        <taxon>Euthyneura</taxon>
        <taxon>Tectipleura</taxon>
        <taxon>Aplysiida</taxon>
        <taxon>Aplysioidea</taxon>
        <taxon>Aplysiidae</taxon>
        <taxon>Aplysia</taxon>
    </lineage>
</organism>
<feature type="region of interest" description="Disordered" evidence="3">
    <location>
        <begin position="168"/>
        <end position="296"/>
    </location>
</feature>